<name>A0A379DC55_9FIRM</name>
<dbReference type="InterPro" id="IPR001106">
    <property type="entry name" value="Aromatic_Lyase"/>
</dbReference>
<proteinExistence type="predicted"/>
<dbReference type="EC" id="4.3.1.3" evidence="2"/>
<dbReference type="Pfam" id="PF00221">
    <property type="entry name" value="Lyase_aromatic"/>
    <property type="match status" value="1"/>
</dbReference>
<organism evidence="2 3">
    <name type="scientific">Peptoniphilus indolicus</name>
    <dbReference type="NCBI Taxonomy" id="33030"/>
    <lineage>
        <taxon>Bacteria</taxon>
        <taxon>Bacillati</taxon>
        <taxon>Bacillota</taxon>
        <taxon>Tissierellia</taxon>
        <taxon>Tissierellales</taxon>
        <taxon>Peptoniphilaceae</taxon>
        <taxon>Peptoniphilus</taxon>
    </lineage>
</organism>
<protein>
    <submittedName>
        <fullName evidence="2">Histidine ammonia-lyase</fullName>
        <ecNumber evidence="2">4.3.1.3</ecNumber>
    </submittedName>
</protein>
<evidence type="ECO:0000313" key="3">
    <source>
        <dbReference type="Proteomes" id="UP000254777"/>
    </source>
</evidence>
<dbReference type="Gene3D" id="1.20.200.10">
    <property type="entry name" value="Fumarase/aspartase (Central domain)"/>
    <property type="match status" value="1"/>
</dbReference>
<dbReference type="Proteomes" id="UP000254777">
    <property type="component" value="Unassembled WGS sequence"/>
</dbReference>
<dbReference type="PANTHER" id="PTHR10362">
    <property type="entry name" value="HISTIDINE AMMONIA-LYASE"/>
    <property type="match status" value="1"/>
</dbReference>
<dbReference type="SUPFAM" id="SSF48557">
    <property type="entry name" value="L-aspartase-like"/>
    <property type="match status" value="1"/>
</dbReference>
<dbReference type="CDD" id="cd00332">
    <property type="entry name" value="PAL-HAL"/>
    <property type="match status" value="1"/>
</dbReference>
<sequence length="500" mass="55984">MGKFVLTGEPLSLKELYDISFNNVELEISPEAQERVKEARSILFEMAAEGKPVYGLNRGVGWNKDKEFDEDFFETYNRNLLNSHCLGVPPYHTDEQVRLILLIRLHKALQGHTGMSLEIVNMYKDFLNYGIYPRIPMRSSIGEADITTLSHIGLAFIGESDVSYNGEIINSKEAMDKVGMKPAKLGPKDGLSIVSSNAQGEAMAAIIIKEVEDIVKMSNIIYCLSLEGLNGVVESLREDVNELRNIPGQVKVARECREYLKGSYLNEPHPDRALQDPLSFRGAHSINGTVLDALDFVKMHLYNTVNSADDNPCVLIDKRTSFVSANFEVTTVAIGVEMVATSLAHLSKTSCYRMIKLADPAFTKLTRFLTPKEIDVIAFGTIQKTYTMLDTQNRGLANPSSMDFYSLAGTIEDHASNLPLACYKILQMLDNIKYILGIEAMHAAQAIDLRGDIKLGEGTKLAYQAIRKVLPFYEKDRNLSKDIETIYQFIKSKKLLEIMR</sequence>
<accession>A0A379DC55</accession>
<keyword evidence="1 2" id="KW-0456">Lyase</keyword>
<dbReference type="InterPro" id="IPR024083">
    <property type="entry name" value="Fumarase/histidase_N"/>
</dbReference>
<evidence type="ECO:0000313" key="2">
    <source>
        <dbReference type="EMBL" id="SUB75588.1"/>
    </source>
</evidence>
<dbReference type="EMBL" id="UGTH01000001">
    <property type="protein sequence ID" value="SUB75588.1"/>
    <property type="molecule type" value="Genomic_DNA"/>
</dbReference>
<gene>
    <name evidence="2" type="primary">hutH_3</name>
    <name evidence="2" type="ORF">NCTC11088_01386</name>
</gene>
<dbReference type="RefSeq" id="WP_004819607.1">
    <property type="nucleotide sequence ID" value="NZ_UGTH01000001.1"/>
</dbReference>
<reference evidence="2 3" key="1">
    <citation type="submission" date="2018-06" db="EMBL/GenBank/DDBJ databases">
        <authorList>
            <consortium name="Pathogen Informatics"/>
            <person name="Doyle S."/>
        </authorList>
    </citation>
    <scope>NUCLEOTIDE SEQUENCE [LARGE SCALE GENOMIC DNA]</scope>
    <source>
        <strain evidence="2 3">NCTC11088</strain>
    </source>
</reference>
<dbReference type="InterPro" id="IPR008948">
    <property type="entry name" value="L-Aspartase-like"/>
</dbReference>
<dbReference type="GO" id="GO:0004397">
    <property type="term" value="F:histidine ammonia-lyase activity"/>
    <property type="evidence" value="ECO:0007669"/>
    <property type="project" value="UniProtKB-EC"/>
</dbReference>
<dbReference type="Gene3D" id="1.10.275.10">
    <property type="entry name" value="Fumarase/aspartase (N-terminal domain)"/>
    <property type="match status" value="1"/>
</dbReference>
<evidence type="ECO:0000256" key="1">
    <source>
        <dbReference type="ARBA" id="ARBA00023239"/>
    </source>
</evidence>
<dbReference type="AlphaFoldDB" id="A0A379DC55"/>